<dbReference type="InterPro" id="IPR033764">
    <property type="entry name" value="Sdr_B"/>
</dbReference>
<feature type="region of interest" description="Disordered" evidence="7">
    <location>
        <begin position="589"/>
        <end position="608"/>
    </location>
</feature>
<accession>A0A7W5DYS7</accession>
<feature type="region of interest" description="Disordered" evidence="7">
    <location>
        <begin position="1"/>
        <end position="32"/>
    </location>
</feature>
<keyword evidence="6" id="KW-0406">Ion transport</keyword>
<feature type="domain" description="Calx-beta" evidence="8">
    <location>
        <begin position="1827"/>
        <end position="1931"/>
    </location>
</feature>
<comment type="caution">
    <text evidence="9">The sequence shown here is derived from an EMBL/GenBank/DDBJ whole genome shotgun (WGS) entry which is preliminary data.</text>
</comment>
<protein>
    <recommendedName>
        <fullName evidence="8">Calx-beta domain-containing protein</fullName>
    </recommendedName>
</protein>
<sequence>MDLPRRQSRRRHGLRRSATSNRSSERTRKKRAALQFQSLEPRHLLDGFGVRFAFFPAGGTGAEVSSLNAGESYVMRTYVQDQRPASSSTIPSGILQAAFDVPYDPSLLQFSGPITLGSEFQTVPGRANNGEILTSRLDNLNGRDSTEPVGDAKDDELLFFEINVTALAVGNIDLDAVQANEPNLRAEFYRPFAEVTTFDVTGDQISIVGGGVVFTNATNLQVTEGGATASFQVALNRAPTSNVSFTITPQTPNQVSLSSNTLTFTPSNWNSPQTVQITATNDSIAESSLNVSLQTSVLQSNDSSFSGVSVDDLTVSVADNDTAGVTIATTSGLVTSENGQTATTQVRLNSQPTAPVTINFTSSDTGEGTVSPGQLTFTQSNWNQTQTLTLTGVDDEIVDPTQNYQITGVISSSDSLYQNITVPTVSASNLNTTVAGLLIQPSSGLVTDEDGQSDVFNVRLSSRPNTNVILNLTSSDPTEGTTNLSQLTFTPANWDATQIVMVTGVDDDLIDGSVNYQINLAVDPTSDADYRGLPTRSVSVTNQDDDVANFSVSPTSTTFTTEGGTTASLTVALQTQPVGTVTINVASNDTSEGTVSPTSTTFNSGNWDQPQTITITGVDDAITDGDVGYTITVTSSSTTDPDYNSLPAVTRTLTNQDDDPPGLILADTESLQVDEDGGTDTFSLRLQTQPLGNVTIGLASSNTDEVTVAPTSVTFTPQNWNQSQTVTLTGVNDSVIDGEKTANISFDFSNSADTAYRSLNVAPITVTNVGDSARLIVSPLSGLVTKESGGIGGSDMFGVRLSQQPSTEVTLQIVSSDTSEGVPTQTQITFTPSNFDQIQQVTIESVDDDVTDGDQTYTVSVQPTSTSDEAYRNLSATVVTLTNEDDDIPRLIVSQPSLAFTTEGGDSSTITTRLQTQPAGTVRVNIAVSDASEASLSTTFLTFNATDWDQPQSVTISGVDDPTTDGDVGYNVTFTSTSTTDPGYNSLSSTSRTLTNRDDDPAGILLVGTEGLQVTENGGTDNFTVRLQSQPVSNVTINLTSNDTGEVTVSPTSLTFTPANWNTPQTVTTSGVDDIAVDGLQSANISFDLSTSTDTAYRSVNVSPISVDNADDDVPGVSVITAGDLEISETGTTATFTVALNTPPTQNVTISAVSSDTSEGTVSPASHTFNSTNYNQPQTFTITGVDDLLVDGDVSFNIAITASSSDTAYNAIDIAPIGVTNINDDEGGVEVIASNDLTVSESGTSTSFSVTLKRQPIQNVTIPLSPVDSSELSIDKNELLFTNANWDTPQIVTITGLADNVVDGDIVSGVQIGPTVSGDSEFNGLVLTPVSVTNTNIDTASIDVTTNDVVETDPGTNASIVYTIRLSGAVQSGFSLNYATFEPNGGIAAESGTDFTARSGTLSMSGTDGETMQISVPILGDEIVEANERVGLRLSGLRLGTTGADSADVTMLTPDTIARILNDDTATLTLGSTTTQTFEGGPGESTTLAAQATLSAAVQGGISVQYATVDGTATVANNDYAAASGTLSFAGNASEMQSISVNVIGDDTPETDETFSLVLSELSAADLVIQNAITIVNSPASLTIQNDDAPRLVIRNITSDSTEGDTGDNRVFRFEIELTDDVSDPDGFTVPISTSDGSATVANGDYTAVDSILSFAGNAGETKTIDVTIAGDTIVETNETFIVQLGNVIGLADGAELVIPNPQFTATIENDDSASLALTTTSTTVTEGASGQVASLTFTATLTGNVQDDFSVDYQTMDGTATSADGDYDSATGTLTFTASASQSQSFTVDIRGDNRVELAETFSVALSSLAGLPDGIASSISLPNAATEIAITADDRASLTLSDATSANEGDNDAERGELSFAVTLSNPISGGLQLAYATVDESTTADEDYTASSGTLSFTGTAGETQMVTVNAIADSMVESNETFRFELGQISGLPSGFVDLIDIVTPSVQGTITNDDSAIVMISGPDAISEPGGPGGSASATYTVTLSAPVQDGLSIGYATADGTATAGSDYDSKSGVVSFANASNQSQTITVNVRGDSNLEGDEAFQLVLSELMNVDAAIASSITIGNQSVTTKIIDDDSVTVRFAENNSSVAETNGSHSVTLVLTTTGGAVLTEPLEVDVIVQQSSTANLSDFTLTTTRIAFPIGSGNGSTQTVNLSLVDDGQLEPTESIVLGLQSVGSGPGEVVTDASHMISITDDPSDAILSGYVWADTNGNTQRESHEMGIGGVTMRLTGVDNQGQNVQRTTVTDSLGHYAFRDLAGGTYQITQDQPGQFIDAVTTRGTIASPSGANTTSGTTSSNTISQIVLPASGQGTDFGFTERGYHASAIPSSSFQARRSTVTTTTAHRPAAIEIPNTGGGPSSSVLDELFANW</sequence>
<name>A0A7W5DYS7_9BACT</name>
<feature type="domain" description="Calx-beta" evidence="8">
    <location>
        <begin position="1951"/>
        <end position="2054"/>
    </location>
</feature>
<evidence type="ECO:0000256" key="6">
    <source>
        <dbReference type="ARBA" id="ARBA00023065"/>
    </source>
</evidence>
<evidence type="ECO:0000313" key="10">
    <source>
        <dbReference type="Proteomes" id="UP000536179"/>
    </source>
</evidence>
<dbReference type="SMART" id="SM00237">
    <property type="entry name" value="Calx_beta"/>
    <property type="match status" value="6"/>
</dbReference>
<evidence type="ECO:0000256" key="4">
    <source>
        <dbReference type="ARBA" id="ARBA00022737"/>
    </source>
</evidence>
<dbReference type="GO" id="GO:0016020">
    <property type="term" value="C:membrane"/>
    <property type="evidence" value="ECO:0007669"/>
    <property type="project" value="InterPro"/>
</dbReference>
<evidence type="ECO:0000259" key="8">
    <source>
        <dbReference type="SMART" id="SM00237"/>
    </source>
</evidence>
<dbReference type="GO" id="GO:0030001">
    <property type="term" value="P:metal ion transport"/>
    <property type="evidence" value="ECO:0007669"/>
    <property type="project" value="TreeGrafter"/>
</dbReference>
<reference evidence="9 10" key="1">
    <citation type="submission" date="2020-08" db="EMBL/GenBank/DDBJ databases">
        <title>Genomic Encyclopedia of Type Strains, Phase III (KMG-III): the genomes of soil and plant-associated and newly described type strains.</title>
        <authorList>
            <person name="Whitman W."/>
        </authorList>
    </citation>
    <scope>NUCLEOTIDE SEQUENCE [LARGE SCALE GENOMIC DNA]</scope>
    <source>
        <strain evidence="9 10">CECT 8075</strain>
    </source>
</reference>
<feature type="domain" description="Calx-beta" evidence="8">
    <location>
        <begin position="1582"/>
        <end position="1686"/>
    </location>
</feature>
<evidence type="ECO:0000313" key="9">
    <source>
        <dbReference type="EMBL" id="MBB3207001.1"/>
    </source>
</evidence>
<dbReference type="PANTHER" id="PTHR11878">
    <property type="entry name" value="SODIUM/CALCIUM EXCHANGER"/>
    <property type="match status" value="1"/>
</dbReference>
<evidence type="ECO:0000256" key="3">
    <source>
        <dbReference type="ARBA" id="ARBA00022729"/>
    </source>
</evidence>
<evidence type="ECO:0000256" key="1">
    <source>
        <dbReference type="ARBA" id="ARBA00004613"/>
    </source>
</evidence>
<evidence type="ECO:0000256" key="5">
    <source>
        <dbReference type="ARBA" id="ARBA00022837"/>
    </source>
</evidence>
<evidence type="ECO:0000256" key="7">
    <source>
        <dbReference type="SAM" id="MobiDB-lite"/>
    </source>
</evidence>
<feature type="compositionally biased region" description="Basic residues" evidence="7">
    <location>
        <begin position="1"/>
        <end position="15"/>
    </location>
</feature>
<evidence type="ECO:0000256" key="2">
    <source>
        <dbReference type="ARBA" id="ARBA00022525"/>
    </source>
</evidence>
<comment type="subcellular location">
    <subcellularLocation>
        <location evidence="1">Secreted</location>
    </subcellularLocation>
</comment>
<dbReference type="Gene3D" id="2.60.40.10">
    <property type="entry name" value="Immunoglobulins"/>
    <property type="match status" value="1"/>
</dbReference>
<keyword evidence="2" id="KW-0964">Secreted</keyword>
<dbReference type="InterPro" id="IPR013783">
    <property type="entry name" value="Ig-like_fold"/>
</dbReference>
<dbReference type="Pfam" id="PF03160">
    <property type="entry name" value="Calx-beta"/>
    <property type="match status" value="11"/>
</dbReference>
<keyword evidence="4" id="KW-0677">Repeat</keyword>
<proteinExistence type="predicted"/>
<gene>
    <name evidence="9" type="ORF">FHS27_002815</name>
</gene>
<dbReference type="Gene3D" id="2.60.40.2030">
    <property type="match status" value="7"/>
</dbReference>
<keyword evidence="6" id="KW-0813">Transport</keyword>
<dbReference type="Proteomes" id="UP000536179">
    <property type="component" value="Unassembled WGS sequence"/>
</dbReference>
<dbReference type="PANTHER" id="PTHR11878:SF65">
    <property type="entry name" value="NA_CA-EXCHANGE PROTEIN, ISOFORM G"/>
    <property type="match status" value="1"/>
</dbReference>
<dbReference type="Pfam" id="PF17210">
    <property type="entry name" value="SdrD_B"/>
    <property type="match status" value="1"/>
</dbReference>
<keyword evidence="5" id="KW-0106">Calcium</keyword>
<dbReference type="RefSeq" id="WP_184305390.1">
    <property type="nucleotide sequence ID" value="NZ_JACHXU010000008.1"/>
</dbReference>
<dbReference type="InterPro" id="IPR051171">
    <property type="entry name" value="CaCA"/>
</dbReference>
<feature type="region of interest" description="Disordered" evidence="7">
    <location>
        <begin position="2345"/>
        <end position="2365"/>
    </location>
</feature>
<feature type="domain" description="Calx-beta" evidence="8">
    <location>
        <begin position="1456"/>
        <end position="1560"/>
    </location>
</feature>
<dbReference type="GO" id="GO:0007154">
    <property type="term" value="P:cell communication"/>
    <property type="evidence" value="ECO:0007669"/>
    <property type="project" value="InterPro"/>
</dbReference>
<feature type="domain" description="Calx-beta" evidence="8">
    <location>
        <begin position="1704"/>
        <end position="1808"/>
    </location>
</feature>
<feature type="domain" description="Calx-beta" evidence="8">
    <location>
        <begin position="2074"/>
        <end position="2179"/>
    </location>
</feature>
<dbReference type="GO" id="GO:0005576">
    <property type="term" value="C:extracellular region"/>
    <property type="evidence" value="ECO:0007669"/>
    <property type="project" value="UniProtKB-SubCell"/>
</dbReference>
<dbReference type="InterPro" id="IPR038081">
    <property type="entry name" value="CalX-like_sf"/>
</dbReference>
<dbReference type="SUPFAM" id="SSF141072">
    <property type="entry name" value="CalX-like"/>
    <property type="match status" value="7"/>
</dbReference>
<dbReference type="EMBL" id="JACHXU010000008">
    <property type="protein sequence ID" value="MBB3207001.1"/>
    <property type="molecule type" value="Genomic_DNA"/>
</dbReference>
<keyword evidence="10" id="KW-1185">Reference proteome</keyword>
<dbReference type="InterPro" id="IPR003644">
    <property type="entry name" value="Calx_beta"/>
</dbReference>
<organism evidence="9 10">
    <name type="scientific">Aporhodopirellula rubra</name>
    <dbReference type="NCBI Taxonomy" id="980271"/>
    <lineage>
        <taxon>Bacteria</taxon>
        <taxon>Pseudomonadati</taxon>
        <taxon>Planctomycetota</taxon>
        <taxon>Planctomycetia</taxon>
        <taxon>Pirellulales</taxon>
        <taxon>Pirellulaceae</taxon>
        <taxon>Aporhodopirellula</taxon>
    </lineage>
</organism>
<keyword evidence="3" id="KW-0732">Signal</keyword>
<dbReference type="SUPFAM" id="SSF117074">
    <property type="entry name" value="Hypothetical protein PA1324"/>
    <property type="match status" value="1"/>
</dbReference>